<dbReference type="OrthoDB" id="940265at2"/>
<name>A3HZ43_9BACT</name>
<feature type="transmembrane region" description="Helical" evidence="1">
    <location>
        <begin position="103"/>
        <end position="120"/>
    </location>
</feature>
<evidence type="ECO:0008006" key="4">
    <source>
        <dbReference type="Google" id="ProtNLM"/>
    </source>
</evidence>
<dbReference type="HOGENOM" id="CLU_1335196_0_0_10"/>
<dbReference type="STRING" id="388413.ALPR1_06385"/>
<proteinExistence type="predicted"/>
<dbReference type="EMBL" id="CM001023">
    <property type="protein sequence ID" value="EAZ80529.1"/>
    <property type="molecule type" value="Genomic_DNA"/>
</dbReference>
<evidence type="ECO:0000256" key="1">
    <source>
        <dbReference type="SAM" id="Phobius"/>
    </source>
</evidence>
<reference evidence="2 3" key="1">
    <citation type="journal article" date="2011" name="J. Bacteriol.">
        <title>Complete genome sequence of Algoriphagus sp. PR1, bacterial prey of a colony-forming choanoflagellate.</title>
        <authorList>
            <person name="Alegado R.A."/>
            <person name="Ferriera S."/>
            <person name="Nusbaum C."/>
            <person name="Young S.K."/>
            <person name="Zeng Q."/>
            <person name="Imamovic A."/>
            <person name="Fairclough S.R."/>
            <person name="King N."/>
        </authorList>
    </citation>
    <scope>NUCLEOTIDE SEQUENCE [LARGE SCALE GENOMIC DNA]</scope>
    <source>
        <strain evidence="2 3">PR1</strain>
    </source>
</reference>
<organism evidence="2 3">
    <name type="scientific">Algoriphagus machipongonensis</name>
    <dbReference type="NCBI Taxonomy" id="388413"/>
    <lineage>
        <taxon>Bacteria</taxon>
        <taxon>Pseudomonadati</taxon>
        <taxon>Bacteroidota</taxon>
        <taxon>Cytophagia</taxon>
        <taxon>Cytophagales</taxon>
        <taxon>Cyclobacteriaceae</taxon>
        <taxon>Algoriphagus</taxon>
    </lineage>
</organism>
<dbReference type="AlphaFoldDB" id="A3HZ43"/>
<sequence>MDKLKFYFIQGISIFLGFTFWGAGMAKLFYEHQFFGWIGPVWLIEELAAYGLGLYGVFIAYSQIIIGYLMVTTRYKLLGSIMMIPLIGNILMVTISLNWKGTPIVLGFLMLLNLFILWQYKDYFRPLIDESTVSHSVKERAVRTTSAHLVWLAGLSLQIISIQISYINWIMACSVVIVGLFLSYLSFRIDKKSVITPKLEDTINQ</sequence>
<dbReference type="Proteomes" id="UP000003919">
    <property type="component" value="Chromosome"/>
</dbReference>
<protein>
    <recommendedName>
        <fullName evidence="4">MFS transporter</fullName>
    </recommendedName>
</protein>
<feature type="transmembrane region" description="Helical" evidence="1">
    <location>
        <begin position="77"/>
        <end position="97"/>
    </location>
</feature>
<accession>A3HZ43</accession>
<dbReference type="eggNOG" id="ENOG5032XE0">
    <property type="taxonomic scope" value="Bacteria"/>
</dbReference>
<feature type="transmembrane region" description="Helical" evidence="1">
    <location>
        <begin position="166"/>
        <end position="187"/>
    </location>
</feature>
<evidence type="ECO:0000313" key="3">
    <source>
        <dbReference type="Proteomes" id="UP000003919"/>
    </source>
</evidence>
<keyword evidence="1" id="KW-1133">Transmembrane helix</keyword>
<dbReference type="EMBL" id="AAXU02000001">
    <property type="protein sequence ID" value="EAZ80529.1"/>
    <property type="molecule type" value="Genomic_DNA"/>
</dbReference>
<keyword evidence="3" id="KW-1185">Reference proteome</keyword>
<comment type="caution">
    <text evidence="2">The sequence shown here is derived from an EMBL/GenBank/DDBJ whole genome shotgun (WGS) entry which is preliminary data.</text>
</comment>
<dbReference type="RefSeq" id="WP_008199216.1">
    <property type="nucleotide sequence ID" value="NZ_CM001023.1"/>
</dbReference>
<keyword evidence="1" id="KW-0812">Transmembrane</keyword>
<gene>
    <name evidence="2" type="ORF">ALPR1_06385</name>
</gene>
<feature type="transmembrane region" description="Helical" evidence="1">
    <location>
        <begin position="7"/>
        <end position="30"/>
    </location>
</feature>
<keyword evidence="1" id="KW-0472">Membrane</keyword>
<evidence type="ECO:0000313" key="2">
    <source>
        <dbReference type="EMBL" id="EAZ80529.1"/>
    </source>
</evidence>
<feature type="transmembrane region" description="Helical" evidence="1">
    <location>
        <begin position="50"/>
        <end position="70"/>
    </location>
</feature>